<keyword evidence="8 10" id="KW-0675">Receptor</keyword>
<dbReference type="InParanoid" id="A0A158NS18"/>
<evidence type="ECO:0000313" key="11">
    <source>
        <dbReference type="EnsemblMetazoa" id="XP_012060326.1"/>
    </source>
</evidence>
<dbReference type="OrthoDB" id="7634903at2759"/>
<dbReference type="GO" id="GO:0005549">
    <property type="term" value="F:odorant binding"/>
    <property type="evidence" value="ECO:0007669"/>
    <property type="project" value="InterPro"/>
</dbReference>
<keyword evidence="2" id="KW-1003">Cell membrane</keyword>
<evidence type="ECO:0000313" key="12">
    <source>
        <dbReference type="Proteomes" id="UP000005205"/>
    </source>
</evidence>
<name>A0A158NS18_ATTCE</name>
<keyword evidence="12" id="KW-1185">Reference proteome</keyword>
<dbReference type="Proteomes" id="UP000005205">
    <property type="component" value="Unassembled WGS sequence"/>
</dbReference>
<keyword evidence="5 10" id="KW-0552">Olfaction</keyword>
<evidence type="ECO:0000256" key="5">
    <source>
        <dbReference type="ARBA" id="ARBA00022725"/>
    </source>
</evidence>
<keyword evidence="3 10" id="KW-0716">Sensory transduction</keyword>
<feature type="transmembrane region" description="Helical" evidence="10">
    <location>
        <begin position="101"/>
        <end position="117"/>
    </location>
</feature>
<dbReference type="GO" id="GO:0007165">
    <property type="term" value="P:signal transduction"/>
    <property type="evidence" value="ECO:0007669"/>
    <property type="project" value="UniProtKB-KW"/>
</dbReference>
<evidence type="ECO:0000256" key="10">
    <source>
        <dbReference type="RuleBase" id="RU351113"/>
    </source>
</evidence>
<evidence type="ECO:0000256" key="3">
    <source>
        <dbReference type="ARBA" id="ARBA00022606"/>
    </source>
</evidence>
<evidence type="ECO:0000256" key="8">
    <source>
        <dbReference type="ARBA" id="ARBA00023170"/>
    </source>
</evidence>
<sequence>MTILNSGGTRTEFSLSLIFNMNVNKHSGYKDFVWAIELNRLCLEVVGLWPKINGAAKNTFVSDLRMGTIFFIVTFLSIIPLLCSLVRVWGDMILIVDNLQVILPLLVVSLKLIIIRWKRTAIALLVKMMVEDWMELKMDAERDVMIKRAQTARLIAYYFYDIDKSPQFEIALVIQAATMFLGGMTYTSVDAFLGLLILHICGQLENFKHRLTNLISSKDFDSALCNNVRTHLRIIRFANNIEDVFALLMLGLVFYFGIVFCLFGFLFVTVITGNEIGHMSLTRVCFLVIGIFTLLAHTFLYCGAGEIIAEQCEAVYSAICNLEWYKLEPRKKKYLILLMIRANEPFRITAGKIFPLTMTTFCSLLKTSAGYISFLLAKRKIEL</sequence>
<evidence type="ECO:0000256" key="7">
    <source>
        <dbReference type="ARBA" id="ARBA00023136"/>
    </source>
</evidence>
<feature type="transmembrane region" description="Helical" evidence="10">
    <location>
        <begin position="244"/>
        <end position="268"/>
    </location>
</feature>
<dbReference type="FunCoup" id="A0A158NS18">
    <property type="interactions" value="35"/>
</dbReference>
<proteinExistence type="inferred from homology"/>
<evidence type="ECO:0000256" key="2">
    <source>
        <dbReference type="ARBA" id="ARBA00022475"/>
    </source>
</evidence>
<dbReference type="GO" id="GO:0004984">
    <property type="term" value="F:olfactory receptor activity"/>
    <property type="evidence" value="ECO:0007669"/>
    <property type="project" value="InterPro"/>
</dbReference>
<keyword evidence="9 10" id="KW-0807">Transducer</keyword>
<organism evidence="11 12">
    <name type="scientific">Atta cephalotes</name>
    <name type="common">Leafcutter ant</name>
    <dbReference type="NCBI Taxonomy" id="12957"/>
    <lineage>
        <taxon>Eukaryota</taxon>
        <taxon>Metazoa</taxon>
        <taxon>Ecdysozoa</taxon>
        <taxon>Arthropoda</taxon>
        <taxon>Hexapoda</taxon>
        <taxon>Insecta</taxon>
        <taxon>Pterygota</taxon>
        <taxon>Neoptera</taxon>
        <taxon>Endopterygota</taxon>
        <taxon>Hymenoptera</taxon>
        <taxon>Apocrita</taxon>
        <taxon>Aculeata</taxon>
        <taxon>Formicoidea</taxon>
        <taxon>Formicidae</taxon>
        <taxon>Myrmicinae</taxon>
        <taxon>Atta</taxon>
    </lineage>
</organism>
<evidence type="ECO:0000256" key="6">
    <source>
        <dbReference type="ARBA" id="ARBA00022989"/>
    </source>
</evidence>
<keyword evidence="6 10" id="KW-1133">Transmembrane helix</keyword>
<feature type="transmembrane region" description="Helical" evidence="10">
    <location>
        <begin position="280"/>
        <end position="300"/>
    </location>
</feature>
<reference evidence="12" key="1">
    <citation type="journal article" date="2011" name="PLoS Genet.">
        <title>The genome sequence of the leaf-cutter ant Atta cephalotes reveals insights into its obligate symbiotic lifestyle.</title>
        <authorList>
            <person name="Suen G."/>
            <person name="Teiling C."/>
            <person name="Li L."/>
            <person name="Holt C."/>
            <person name="Abouheif E."/>
            <person name="Bornberg-Bauer E."/>
            <person name="Bouffard P."/>
            <person name="Caldera E.J."/>
            <person name="Cash E."/>
            <person name="Cavanaugh A."/>
            <person name="Denas O."/>
            <person name="Elhaik E."/>
            <person name="Fave M.J."/>
            <person name="Gadau J."/>
            <person name="Gibson J.D."/>
            <person name="Graur D."/>
            <person name="Grubbs K.J."/>
            <person name="Hagen D.E."/>
            <person name="Harkins T.T."/>
            <person name="Helmkampf M."/>
            <person name="Hu H."/>
            <person name="Johnson B.R."/>
            <person name="Kim J."/>
            <person name="Marsh S.E."/>
            <person name="Moeller J.A."/>
            <person name="Munoz-Torres M.C."/>
            <person name="Murphy M.C."/>
            <person name="Naughton M.C."/>
            <person name="Nigam S."/>
            <person name="Overson R."/>
            <person name="Rajakumar R."/>
            <person name="Reese J.T."/>
            <person name="Scott J.J."/>
            <person name="Smith C.R."/>
            <person name="Tao S."/>
            <person name="Tsutsui N.D."/>
            <person name="Viljakainen L."/>
            <person name="Wissler L."/>
            <person name="Yandell M.D."/>
            <person name="Zimmer F."/>
            <person name="Taylor J."/>
            <person name="Slater S.C."/>
            <person name="Clifton S.W."/>
            <person name="Warren W.C."/>
            <person name="Elsik C.G."/>
            <person name="Smith C.D."/>
            <person name="Weinstock G.M."/>
            <person name="Gerardo N.M."/>
            <person name="Currie C.R."/>
        </authorList>
    </citation>
    <scope>NUCLEOTIDE SEQUENCE [LARGE SCALE GENOMIC DNA]</scope>
</reference>
<protein>
    <recommendedName>
        <fullName evidence="10">Odorant receptor</fullName>
    </recommendedName>
</protein>
<dbReference type="KEGG" id="acep:105623544"/>
<comment type="subcellular location">
    <subcellularLocation>
        <location evidence="1 10">Cell membrane</location>
        <topology evidence="1 10">Multi-pass membrane protein</topology>
    </subcellularLocation>
</comment>
<dbReference type="AlphaFoldDB" id="A0A158NS18"/>
<comment type="similarity">
    <text evidence="10">Belongs to the insect chemoreceptor superfamily. Heteromeric odorant receptor channel (TC 1.A.69) family.</text>
</comment>
<feature type="transmembrane region" description="Helical" evidence="10">
    <location>
        <begin position="353"/>
        <end position="377"/>
    </location>
</feature>
<dbReference type="EnsemblMetazoa" id="XM_012204936.1">
    <property type="protein sequence ID" value="XP_012060326.1"/>
    <property type="gene ID" value="LOC105623544"/>
</dbReference>
<dbReference type="EMBL" id="ADTU01024406">
    <property type="status" value="NOT_ANNOTATED_CDS"/>
    <property type="molecule type" value="Genomic_DNA"/>
</dbReference>
<keyword evidence="7 10" id="KW-0472">Membrane</keyword>
<dbReference type="Pfam" id="PF02949">
    <property type="entry name" value="7tm_6"/>
    <property type="match status" value="1"/>
</dbReference>
<keyword evidence="4 10" id="KW-0812">Transmembrane</keyword>
<evidence type="ECO:0000256" key="4">
    <source>
        <dbReference type="ARBA" id="ARBA00022692"/>
    </source>
</evidence>
<dbReference type="GO" id="GO:0005886">
    <property type="term" value="C:plasma membrane"/>
    <property type="evidence" value="ECO:0007669"/>
    <property type="project" value="UniProtKB-SubCell"/>
</dbReference>
<gene>
    <name evidence="11" type="primary">105623544</name>
</gene>
<dbReference type="PANTHER" id="PTHR21137">
    <property type="entry name" value="ODORANT RECEPTOR"/>
    <property type="match status" value="1"/>
</dbReference>
<dbReference type="InterPro" id="IPR004117">
    <property type="entry name" value="7tm6_olfct_rcpt"/>
</dbReference>
<reference evidence="11" key="2">
    <citation type="submission" date="2016-04" db="UniProtKB">
        <authorList>
            <consortium name="EnsemblMetazoa"/>
        </authorList>
    </citation>
    <scope>IDENTIFICATION</scope>
</reference>
<dbReference type="PANTHER" id="PTHR21137:SF3">
    <property type="entry name" value="ODORANT RECEPTOR 30A-RELATED"/>
    <property type="match status" value="1"/>
</dbReference>
<comment type="caution">
    <text evidence="10">Lacks conserved residue(s) required for the propagation of feature annotation.</text>
</comment>
<feature type="transmembrane region" description="Helical" evidence="10">
    <location>
        <begin position="69"/>
        <end position="89"/>
    </location>
</feature>
<evidence type="ECO:0000256" key="1">
    <source>
        <dbReference type="ARBA" id="ARBA00004651"/>
    </source>
</evidence>
<accession>A0A158NS18</accession>
<evidence type="ECO:0000256" key="9">
    <source>
        <dbReference type="ARBA" id="ARBA00023224"/>
    </source>
</evidence>